<sequence length="388" mass="43322">EYNGRAYWLSDQTTNSDIHLFTDTSEAIGFGAYFKGVWVRSPLAGHWVSSRMTANLTLLELFPIVVAVEILGQCLANNAVVFHSDNMSTVMAINNLTSGSGPVLGLLRHMVLRCLQLNMAFRAKHVPGCENNIADALSCFQWDRFRNLVPEVDLVCWTGWNGQWYRLHGQGTRRHGRNCSESELGTEGEEVDRMRILVWWMLAKGFEEGASATVIGKKMAALAFLFKVMRWKDITKEFIGKQAIRDAKGKGSRSSFEARLFRLAFSWALFGAFGIGALVSNNTAAGGGVKYKDVRVHTHELTIQVKNSKADKGGGGFKIPLAEVFIAVFRKAMTALGLAAKEYGSHYFRIGAATEAARWGLGEEMIRKIGRWESNRFKSYVRPGRFEF</sequence>
<keyword evidence="1" id="KW-0233">DNA recombination</keyword>
<evidence type="ECO:0000256" key="1">
    <source>
        <dbReference type="ARBA" id="ARBA00023172"/>
    </source>
</evidence>
<dbReference type="GO" id="GO:0003677">
    <property type="term" value="F:DNA binding"/>
    <property type="evidence" value="ECO:0007669"/>
    <property type="project" value="InterPro"/>
</dbReference>
<name>A0A974CQT8_XENLA</name>
<evidence type="ECO:0000256" key="2">
    <source>
        <dbReference type="SAM" id="Phobius"/>
    </source>
</evidence>
<reference evidence="4" key="1">
    <citation type="journal article" date="2016" name="Nature">
        <title>Genome evolution in the allotetraploid frog Xenopus laevis.</title>
        <authorList>
            <person name="Session A.M."/>
            <person name="Uno Y."/>
            <person name="Kwon T."/>
            <person name="Chapman J.A."/>
            <person name="Toyoda A."/>
            <person name="Takahashi S."/>
            <person name="Fukui A."/>
            <person name="Hikosaka A."/>
            <person name="Suzuki A."/>
            <person name="Kondo M."/>
            <person name="van Heeringen S.J."/>
            <person name="Quigley I."/>
            <person name="Heinz S."/>
            <person name="Ogino H."/>
            <person name="Ochi H."/>
            <person name="Hellsten U."/>
            <person name="Lyons J.B."/>
            <person name="Simakov O."/>
            <person name="Putnam N."/>
            <person name="Stites J."/>
            <person name="Kuroki Y."/>
            <person name="Tanaka T."/>
            <person name="Michiue T."/>
            <person name="Watanabe M."/>
            <person name="Bogdanovic O."/>
            <person name="Lister R."/>
            <person name="Georgiou G."/>
            <person name="Paranjpe S.S."/>
            <person name="van Kruijsbergen I."/>
            <person name="Shu S."/>
            <person name="Carlson J."/>
            <person name="Kinoshita T."/>
            <person name="Ohta Y."/>
            <person name="Mawaribuchi S."/>
            <person name="Jenkins J."/>
            <person name="Grimwood J."/>
            <person name="Schmutz J."/>
            <person name="Mitros T."/>
            <person name="Mozaffari S.V."/>
            <person name="Suzuki Y."/>
            <person name="Haramoto Y."/>
            <person name="Yamamoto T.S."/>
            <person name="Takagi C."/>
            <person name="Heald R."/>
            <person name="Miller K."/>
            <person name="Haudenschild C."/>
            <person name="Kitzman J."/>
            <person name="Nakayama T."/>
            <person name="Izutsu Y."/>
            <person name="Robert J."/>
            <person name="Fortriede J."/>
            <person name="Burns K."/>
            <person name="Lotay V."/>
            <person name="Karimi K."/>
            <person name="Yasuoka Y."/>
            <person name="Dichmann D.S."/>
            <person name="Flajnik M.F."/>
            <person name="Houston D.W."/>
            <person name="Shendure J."/>
            <person name="DuPasquier L."/>
            <person name="Vize P.D."/>
            <person name="Zorn A.M."/>
            <person name="Ito M."/>
            <person name="Marcotte E.M."/>
            <person name="Wallingford J.B."/>
            <person name="Ito Y."/>
            <person name="Asashima M."/>
            <person name="Ueno N."/>
            <person name="Matsuda Y."/>
            <person name="Veenstra G.J."/>
            <person name="Fujiyama A."/>
            <person name="Harland R.M."/>
            <person name="Taira M."/>
            <person name="Rokhsar D.S."/>
        </authorList>
    </citation>
    <scope>NUCLEOTIDE SEQUENCE [LARGE SCALE GENOMIC DNA]</scope>
    <source>
        <strain evidence="4">J</strain>
    </source>
</reference>
<dbReference type="PANTHER" id="PTHR34605:SF8">
    <property type="entry name" value="FILAGGRIN-2-LIKE ISOFORM X1"/>
    <property type="match status" value="1"/>
</dbReference>
<protein>
    <submittedName>
        <fullName evidence="3">Uncharacterized protein</fullName>
    </submittedName>
</protein>
<evidence type="ECO:0000313" key="3">
    <source>
        <dbReference type="EMBL" id="OCT78044.1"/>
    </source>
</evidence>
<feature type="transmembrane region" description="Helical" evidence="2">
    <location>
        <begin position="260"/>
        <end position="279"/>
    </location>
</feature>
<dbReference type="SUPFAM" id="SSF56349">
    <property type="entry name" value="DNA breaking-rejoining enzymes"/>
    <property type="match status" value="1"/>
</dbReference>
<dbReference type="InterPro" id="IPR052925">
    <property type="entry name" value="Phage_Integrase-like_Recomb"/>
</dbReference>
<dbReference type="GO" id="GO:0006310">
    <property type="term" value="P:DNA recombination"/>
    <property type="evidence" value="ECO:0007669"/>
    <property type="project" value="UniProtKB-KW"/>
</dbReference>
<dbReference type="Proteomes" id="UP000694892">
    <property type="component" value="Chromosome 5S"/>
</dbReference>
<feature type="non-terminal residue" evidence="3">
    <location>
        <position position="1"/>
    </location>
</feature>
<organism evidence="3 4">
    <name type="scientific">Xenopus laevis</name>
    <name type="common">African clawed frog</name>
    <dbReference type="NCBI Taxonomy" id="8355"/>
    <lineage>
        <taxon>Eukaryota</taxon>
        <taxon>Metazoa</taxon>
        <taxon>Chordata</taxon>
        <taxon>Craniata</taxon>
        <taxon>Vertebrata</taxon>
        <taxon>Euteleostomi</taxon>
        <taxon>Amphibia</taxon>
        <taxon>Batrachia</taxon>
        <taxon>Anura</taxon>
        <taxon>Pipoidea</taxon>
        <taxon>Pipidae</taxon>
        <taxon>Xenopodinae</taxon>
        <taxon>Xenopus</taxon>
        <taxon>Xenopus</taxon>
    </lineage>
</organism>
<keyword evidence="2" id="KW-0812">Transmembrane</keyword>
<dbReference type="InterPro" id="IPR011010">
    <property type="entry name" value="DNA_brk_join_enz"/>
</dbReference>
<dbReference type="CDD" id="cd09275">
    <property type="entry name" value="RNase_HI_RT_DIRS1"/>
    <property type="match status" value="1"/>
</dbReference>
<dbReference type="GO" id="GO:0015074">
    <property type="term" value="P:DNA integration"/>
    <property type="evidence" value="ECO:0007669"/>
    <property type="project" value="InterPro"/>
</dbReference>
<keyword evidence="2" id="KW-1133">Transmembrane helix</keyword>
<dbReference type="Gene3D" id="1.10.443.10">
    <property type="entry name" value="Intergrase catalytic core"/>
    <property type="match status" value="1"/>
</dbReference>
<keyword evidence="2" id="KW-0472">Membrane</keyword>
<accession>A0A974CQT8</accession>
<dbReference type="PANTHER" id="PTHR34605">
    <property type="entry name" value="PHAGE_INTEGRASE DOMAIN-CONTAINING PROTEIN"/>
    <property type="match status" value="1"/>
</dbReference>
<proteinExistence type="predicted"/>
<dbReference type="EMBL" id="CM004475">
    <property type="protein sequence ID" value="OCT78044.1"/>
    <property type="molecule type" value="Genomic_DNA"/>
</dbReference>
<evidence type="ECO:0000313" key="4">
    <source>
        <dbReference type="Proteomes" id="UP000694892"/>
    </source>
</evidence>
<dbReference type="InterPro" id="IPR013762">
    <property type="entry name" value="Integrase-like_cat_sf"/>
</dbReference>
<gene>
    <name evidence="3" type="ORF">XELAEV_18029140mg</name>
</gene>
<dbReference type="AlphaFoldDB" id="A0A974CQT8"/>